<evidence type="ECO:0000256" key="21">
    <source>
        <dbReference type="ARBA" id="ARBA00051341"/>
    </source>
</evidence>
<comment type="catalytic activity">
    <reaction evidence="12">
        <text>1,2-dihexadecanoyl-sn-glycero-3-phospho-(1D-myo-inositol-3,4,5-trisphosphate) + H2O = 1,2-dihexadecanoyl-sn-glycero-3-phospho-(1D-myo-inositol-4,5-bisphosphate) + phosphate</text>
        <dbReference type="Rhea" id="RHEA:43560"/>
        <dbReference type="ChEBI" id="CHEBI:15377"/>
        <dbReference type="ChEBI" id="CHEBI:43474"/>
        <dbReference type="ChEBI" id="CHEBI:83420"/>
        <dbReference type="ChEBI" id="CHEBI:83423"/>
    </reaction>
    <physiologicalReaction direction="left-to-right" evidence="12">
        <dbReference type="Rhea" id="RHEA:43561"/>
    </physiologicalReaction>
</comment>
<feature type="region of interest" description="Disordered" evidence="22">
    <location>
        <begin position="323"/>
        <end position="369"/>
    </location>
</feature>
<evidence type="ECO:0000256" key="15">
    <source>
        <dbReference type="ARBA" id="ARBA00043734"/>
    </source>
</evidence>
<dbReference type="GO" id="GO:0043005">
    <property type="term" value="C:neuron projection"/>
    <property type="evidence" value="ECO:0007669"/>
    <property type="project" value="UniProtKB-SubCell"/>
</dbReference>
<dbReference type="AlphaFoldDB" id="A0A2G8K979"/>
<dbReference type="SMART" id="SM01326">
    <property type="entry name" value="PTEN_C2"/>
    <property type="match status" value="1"/>
</dbReference>
<dbReference type="PROSITE" id="PS51182">
    <property type="entry name" value="C2_TENSIN"/>
    <property type="match status" value="1"/>
</dbReference>
<feature type="domain" description="Phosphatase tensin-type" evidence="24">
    <location>
        <begin position="1"/>
        <end position="151"/>
    </location>
</feature>
<evidence type="ECO:0000256" key="18">
    <source>
        <dbReference type="ARBA" id="ARBA00044309"/>
    </source>
</evidence>
<dbReference type="Pfam" id="PF22785">
    <property type="entry name" value="Tc-R-P"/>
    <property type="match status" value="1"/>
</dbReference>
<dbReference type="EC" id="3.1.3.67" evidence="4"/>
<dbReference type="CDD" id="cd14509">
    <property type="entry name" value="PTP_PTEN"/>
    <property type="match status" value="1"/>
</dbReference>
<dbReference type="GO" id="GO:0005886">
    <property type="term" value="C:plasma membrane"/>
    <property type="evidence" value="ECO:0007669"/>
    <property type="project" value="TreeGrafter"/>
</dbReference>
<dbReference type="GO" id="GO:0016314">
    <property type="term" value="F:phosphatidylinositol-3,4,5-trisphosphate 3-phosphatase activity"/>
    <property type="evidence" value="ECO:0007669"/>
    <property type="project" value="UniProtKB-EC"/>
</dbReference>
<evidence type="ECO:0000256" key="1">
    <source>
        <dbReference type="ARBA" id="ARBA00004487"/>
    </source>
</evidence>
<evidence type="ECO:0000256" key="11">
    <source>
        <dbReference type="ARBA" id="ARBA00023273"/>
    </source>
</evidence>
<dbReference type="InterPro" id="IPR014020">
    <property type="entry name" value="Tensin_C2-dom"/>
</dbReference>
<dbReference type="EMBL" id="MRZV01000772">
    <property type="protein sequence ID" value="PIK44530.1"/>
    <property type="molecule type" value="Genomic_DNA"/>
</dbReference>
<evidence type="ECO:0000313" key="26">
    <source>
        <dbReference type="EMBL" id="PIK44530.1"/>
    </source>
</evidence>
<comment type="catalytic activity">
    <reaction evidence="16">
        <text>a 1,2-diacyl-sn-glycero-3-phospho-(1D-myo-inositol-3,4,5-trisphosphate) + H2O = a 1,2-diacyl-sn-glycero-3-phospho-(1D-myo-inositol-4,5-bisphosphate) + phosphate</text>
        <dbReference type="Rhea" id="RHEA:25017"/>
        <dbReference type="ChEBI" id="CHEBI:15377"/>
        <dbReference type="ChEBI" id="CHEBI:43474"/>
        <dbReference type="ChEBI" id="CHEBI:57836"/>
        <dbReference type="ChEBI" id="CHEBI:58456"/>
        <dbReference type="EC" id="3.1.3.67"/>
    </reaction>
    <physiologicalReaction direction="left-to-right" evidence="16">
        <dbReference type="Rhea" id="RHEA:25018"/>
    </physiologicalReaction>
</comment>
<dbReference type="Pfam" id="PF10409">
    <property type="entry name" value="PTEN_C2"/>
    <property type="match status" value="1"/>
</dbReference>
<proteinExistence type="inferred from homology"/>
<feature type="compositionally biased region" description="Acidic residues" evidence="22">
    <location>
        <begin position="344"/>
        <end position="360"/>
    </location>
</feature>
<dbReference type="GO" id="GO:0005829">
    <property type="term" value="C:cytosol"/>
    <property type="evidence" value="ECO:0007669"/>
    <property type="project" value="TreeGrafter"/>
</dbReference>
<evidence type="ECO:0000256" key="14">
    <source>
        <dbReference type="ARBA" id="ARBA00034338"/>
    </source>
</evidence>
<keyword evidence="7" id="KW-0963">Cytoplasm</keyword>
<dbReference type="EC" id="3.1.3.48" evidence="5"/>
<evidence type="ECO:0000256" key="12">
    <source>
        <dbReference type="ARBA" id="ARBA00034256"/>
    </source>
</evidence>
<dbReference type="InterPro" id="IPR035892">
    <property type="entry name" value="C2_domain_sf"/>
</dbReference>
<evidence type="ECO:0000256" key="3">
    <source>
        <dbReference type="ARBA" id="ARBA00007881"/>
    </source>
</evidence>
<feature type="compositionally biased region" description="Polar residues" evidence="22">
    <location>
        <begin position="263"/>
        <end position="274"/>
    </location>
</feature>
<feature type="domain" description="C2 tensin-type" evidence="25">
    <location>
        <begin position="156"/>
        <end position="321"/>
    </location>
</feature>
<evidence type="ECO:0000259" key="23">
    <source>
        <dbReference type="PROSITE" id="PS50056"/>
    </source>
</evidence>
<dbReference type="InterPro" id="IPR045101">
    <property type="entry name" value="PTP_PTEN"/>
</dbReference>
<evidence type="ECO:0000256" key="17">
    <source>
        <dbReference type="ARBA" id="ARBA00043762"/>
    </source>
</evidence>
<feature type="region of interest" description="Disordered" evidence="22">
    <location>
        <begin position="263"/>
        <end position="283"/>
    </location>
</feature>
<comment type="subcellular location">
    <subcellularLocation>
        <location evidence="1">Cell projection</location>
        <location evidence="1">Neuron projection</location>
    </subcellularLocation>
    <subcellularLocation>
        <location evidence="2">Cytoplasm</location>
    </subcellularLocation>
</comment>
<dbReference type="SUPFAM" id="SSF49562">
    <property type="entry name" value="C2 domain (Calcium/lipid-binding domain, CaLB)"/>
    <property type="match status" value="1"/>
</dbReference>
<dbReference type="SMART" id="SM00404">
    <property type="entry name" value="PTPc_motif"/>
    <property type="match status" value="1"/>
</dbReference>
<keyword evidence="11" id="KW-0966">Cell projection</keyword>
<keyword evidence="9" id="KW-0904">Protein phosphatase</keyword>
<dbReference type="Gene3D" id="3.90.190.10">
    <property type="entry name" value="Protein tyrosine phosphatase superfamily"/>
    <property type="match status" value="1"/>
</dbReference>
<comment type="caution">
    <text evidence="26">The sequence shown here is derived from an EMBL/GenBank/DDBJ whole genome shotgun (WGS) entry which is preliminary data.</text>
</comment>
<evidence type="ECO:0000256" key="22">
    <source>
        <dbReference type="SAM" id="MobiDB-lite"/>
    </source>
</evidence>
<gene>
    <name evidence="26" type="ORF">BSL78_18627</name>
</gene>
<dbReference type="SUPFAM" id="SSF52799">
    <property type="entry name" value="(Phosphotyrosine protein) phosphatases II"/>
    <property type="match status" value="1"/>
</dbReference>
<evidence type="ECO:0000256" key="2">
    <source>
        <dbReference type="ARBA" id="ARBA00004496"/>
    </source>
</evidence>
<dbReference type="InterPro" id="IPR029021">
    <property type="entry name" value="Prot-tyrosine_phosphatase-like"/>
</dbReference>
<evidence type="ECO:0000256" key="16">
    <source>
        <dbReference type="ARBA" id="ARBA00043760"/>
    </source>
</evidence>
<organism evidence="26 27">
    <name type="scientific">Stichopus japonicus</name>
    <name type="common">Sea cucumber</name>
    <dbReference type="NCBI Taxonomy" id="307972"/>
    <lineage>
        <taxon>Eukaryota</taxon>
        <taxon>Metazoa</taxon>
        <taxon>Echinodermata</taxon>
        <taxon>Eleutherozoa</taxon>
        <taxon>Echinozoa</taxon>
        <taxon>Holothuroidea</taxon>
        <taxon>Aspidochirotacea</taxon>
        <taxon>Aspidochirotida</taxon>
        <taxon>Stichopodidae</taxon>
        <taxon>Apostichopus</taxon>
    </lineage>
</organism>
<dbReference type="GO" id="GO:0048870">
    <property type="term" value="P:cell motility"/>
    <property type="evidence" value="ECO:0007669"/>
    <property type="project" value="TreeGrafter"/>
</dbReference>
<dbReference type="PROSITE" id="PS51181">
    <property type="entry name" value="PPASE_TENSIN"/>
    <property type="match status" value="1"/>
</dbReference>
<evidence type="ECO:0000256" key="20">
    <source>
        <dbReference type="ARBA" id="ARBA00048832"/>
    </source>
</evidence>
<dbReference type="InterPro" id="IPR000387">
    <property type="entry name" value="Tyr_Pase_dom"/>
</dbReference>
<dbReference type="GO" id="GO:0046856">
    <property type="term" value="P:phosphatidylinositol dephosphorylation"/>
    <property type="evidence" value="ECO:0007669"/>
    <property type="project" value="TreeGrafter"/>
</dbReference>
<comment type="catalytic activity">
    <reaction evidence="20">
        <text>O-phospho-L-threonyl-[protein] + H2O = L-threonyl-[protein] + phosphate</text>
        <dbReference type="Rhea" id="RHEA:47004"/>
        <dbReference type="Rhea" id="RHEA-COMP:11060"/>
        <dbReference type="Rhea" id="RHEA-COMP:11605"/>
        <dbReference type="ChEBI" id="CHEBI:15377"/>
        <dbReference type="ChEBI" id="CHEBI:30013"/>
        <dbReference type="ChEBI" id="CHEBI:43474"/>
        <dbReference type="ChEBI" id="CHEBI:61977"/>
        <dbReference type="EC" id="3.1.3.16"/>
    </reaction>
    <physiologicalReaction direction="left-to-right" evidence="20">
        <dbReference type="Rhea" id="RHEA:47005"/>
    </physiologicalReaction>
</comment>
<keyword evidence="8" id="KW-0378">Hydrolase</keyword>
<dbReference type="PROSITE" id="PS00383">
    <property type="entry name" value="TYR_PHOSPHATASE_1"/>
    <property type="match status" value="1"/>
</dbReference>
<dbReference type="PANTHER" id="PTHR12305">
    <property type="entry name" value="PHOSPHATASE WITH HOMOLOGY TO TENSIN"/>
    <property type="match status" value="1"/>
</dbReference>
<protein>
    <recommendedName>
        <fullName evidence="14">Phosphatidylinositol 3,4,5-trisphosphate 3-phosphatase and dual-specificity protein phosphatase PTEN</fullName>
        <ecNumber evidence="6">3.1.3.16</ecNumber>
        <ecNumber evidence="5">3.1.3.48</ecNumber>
        <ecNumber evidence="4">3.1.3.67</ecNumber>
    </recommendedName>
    <alternativeName>
        <fullName evidence="18">Inositol polyphosphate 3-phosphatase</fullName>
    </alternativeName>
</protein>
<dbReference type="PROSITE" id="PS50056">
    <property type="entry name" value="TYR_PHOSPHATASE_2"/>
    <property type="match status" value="1"/>
</dbReference>
<sequence>MGFPAERLESMYRNDMESVVKFLDEHHKDHYKVYNLCSERNYDTSKFYNRVACYPFDDHNPPRMEIIRPFCEDVDNWLKKDDKNVAAIHCKAGKGRTGVMICALLLHQGTCETSADAMEYYGEMRTKDGKGVTIPSQRRYVQYYGALLRRHLTYTSQTILLQRVQLQTIPMMSNGTCNPFFVIYQHKFKIFTSEITKGIKRWQRHVDFQLEQPVCGDIKIEFFHKTTMLKMDKKPMFHFWFNTFFVVNPQCLEDQPDHHVIYQNGTLNSSNSAEHSPRDHEAGDDVMVMELEKDEIDKANKDKTNKVFSPNLKVILTFSRGSEEDQETCRGNEAGISPCNSDNDLLDGEDSPESDIENNEWESSQSTCV</sequence>
<dbReference type="EC" id="3.1.3.16" evidence="6"/>
<comment type="similarity">
    <text evidence="3">Belongs to the PTEN phosphatase protein family.</text>
</comment>
<dbReference type="GO" id="GO:0043491">
    <property type="term" value="P:phosphatidylinositol 3-kinase/protein kinase B signal transduction"/>
    <property type="evidence" value="ECO:0007669"/>
    <property type="project" value="TreeGrafter"/>
</dbReference>
<evidence type="ECO:0000256" key="9">
    <source>
        <dbReference type="ARBA" id="ARBA00022912"/>
    </source>
</evidence>
<comment type="catalytic activity">
    <reaction evidence="13">
        <text>1,2-dioctanoyl-sn-glycero-3-phospho-(1D-myo-inositol-3,4,5-trisphosphate) + H2O = 1,2-dioctanoyl-sn-glycero-3-phospho-(1D-myo-inositol-4,5-bisphosphate) + phosphate</text>
        <dbReference type="Rhea" id="RHEA:43552"/>
        <dbReference type="ChEBI" id="CHEBI:15377"/>
        <dbReference type="ChEBI" id="CHEBI:43474"/>
        <dbReference type="ChEBI" id="CHEBI:83416"/>
        <dbReference type="ChEBI" id="CHEBI:83419"/>
    </reaction>
    <physiologicalReaction direction="left-to-right" evidence="13">
        <dbReference type="Rhea" id="RHEA:43553"/>
    </physiologicalReaction>
</comment>
<dbReference type="InterPro" id="IPR016130">
    <property type="entry name" value="Tyr_Pase_AS"/>
</dbReference>
<keyword evidence="10" id="KW-0443">Lipid metabolism</keyword>
<dbReference type="InterPro" id="IPR051281">
    <property type="entry name" value="Dual-spec_lipid-protein_phosph"/>
</dbReference>
<dbReference type="Gene3D" id="2.60.40.1110">
    <property type="match status" value="1"/>
</dbReference>
<evidence type="ECO:0000256" key="6">
    <source>
        <dbReference type="ARBA" id="ARBA00013081"/>
    </source>
</evidence>
<dbReference type="GO" id="GO:0051896">
    <property type="term" value="P:regulation of phosphatidylinositol 3-kinase/protein kinase B signal transduction"/>
    <property type="evidence" value="ECO:0007669"/>
    <property type="project" value="TreeGrafter"/>
</dbReference>
<reference evidence="26 27" key="1">
    <citation type="journal article" date="2017" name="PLoS Biol.">
        <title>The sea cucumber genome provides insights into morphological evolution and visceral regeneration.</title>
        <authorList>
            <person name="Zhang X."/>
            <person name="Sun L."/>
            <person name="Yuan J."/>
            <person name="Sun Y."/>
            <person name="Gao Y."/>
            <person name="Zhang L."/>
            <person name="Li S."/>
            <person name="Dai H."/>
            <person name="Hamel J.F."/>
            <person name="Liu C."/>
            <person name="Yu Y."/>
            <person name="Liu S."/>
            <person name="Lin W."/>
            <person name="Guo K."/>
            <person name="Jin S."/>
            <person name="Xu P."/>
            <person name="Storey K.B."/>
            <person name="Huan P."/>
            <person name="Zhang T."/>
            <person name="Zhou Y."/>
            <person name="Zhang J."/>
            <person name="Lin C."/>
            <person name="Li X."/>
            <person name="Xing L."/>
            <person name="Huo D."/>
            <person name="Sun M."/>
            <person name="Wang L."/>
            <person name="Mercier A."/>
            <person name="Li F."/>
            <person name="Yang H."/>
            <person name="Xiang J."/>
        </authorList>
    </citation>
    <scope>NUCLEOTIDE SEQUENCE [LARGE SCALE GENOMIC DNA]</scope>
    <source>
        <strain evidence="26">Shaxun</strain>
        <tissue evidence="26">Muscle</tissue>
    </source>
</reference>
<evidence type="ECO:0000256" key="19">
    <source>
        <dbReference type="ARBA" id="ARBA00047986"/>
    </source>
</evidence>
<dbReference type="InterPro" id="IPR003595">
    <property type="entry name" value="Tyr_Pase_cat"/>
</dbReference>
<dbReference type="OrthoDB" id="16692at2759"/>
<evidence type="ECO:0000256" key="4">
    <source>
        <dbReference type="ARBA" id="ARBA00013015"/>
    </source>
</evidence>
<comment type="catalytic activity">
    <reaction evidence="19">
        <text>O-phospho-L-seryl-[protein] + H2O = L-seryl-[protein] + phosphate</text>
        <dbReference type="Rhea" id="RHEA:20629"/>
        <dbReference type="Rhea" id="RHEA-COMP:9863"/>
        <dbReference type="Rhea" id="RHEA-COMP:11604"/>
        <dbReference type="ChEBI" id="CHEBI:15377"/>
        <dbReference type="ChEBI" id="CHEBI:29999"/>
        <dbReference type="ChEBI" id="CHEBI:43474"/>
        <dbReference type="ChEBI" id="CHEBI:83421"/>
        <dbReference type="EC" id="3.1.3.16"/>
    </reaction>
    <physiologicalReaction direction="left-to-right" evidence="19">
        <dbReference type="Rhea" id="RHEA:20630"/>
    </physiologicalReaction>
</comment>
<evidence type="ECO:0000256" key="5">
    <source>
        <dbReference type="ARBA" id="ARBA00013064"/>
    </source>
</evidence>
<evidence type="ECO:0000256" key="13">
    <source>
        <dbReference type="ARBA" id="ARBA00034268"/>
    </source>
</evidence>
<dbReference type="GO" id="GO:0004722">
    <property type="term" value="F:protein serine/threonine phosphatase activity"/>
    <property type="evidence" value="ECO:0007669"/>
    <property type="project" value="UniProtKB-EC"/>
</dbReference>
<dbReference type="GO" id="GO:0008285">
    <property type="term" value="P:negative regulation of cell population proliferation"/>
    <property type="evidence" value="ECO:0007669"/>
    <property type="project" value="TreeGrafter"/>
</dbReference>
<keyword evidence="27" id="KW-1185">Reference proteome</keyword>
<dbReference type="InterPro" id="IPR029023">
    <property type="entry name" value="Tensin_phosphatase"/>
</dbReference>
<evidence type="ECO:0000259" key="25">
    <source>
        <dbReference type="PROSITE" id="PS51182"/>
    </source>
</evidence>
<feature type="domain" description="Tyrosine specific protein phosphatases" evidence="23">
    <location>
        <begin position="68"/>
        <end position="139"/>
    </location>
</feature>
<evidence type="ECO:0000256" key="10">
    <source>
        <dbReference type="ARBA" id="ARBA00023098"/>
    </source>
</evidence>
<dbReference type="GO" id="GO:0005634">
    <property type="term" value="C:nucleus"/>
    <property type="evidence" value="ECO:0007669"/>
    <property type="project" value="TreeGrafter"/>
</dbReference>
<comment type="catalytic activity">
    <reaction evidence="21">
        <text>O-phospho-L-tyrosyl-[protein] + H2O = L-tyrosyl-[protein] + phosphate</text>
        <dbReference type="Rhea" id="RHEA:10684"/>
        <dbReference type="Rhea" id="RHEA-COMP:10136"/>
        <dbReference type="Rhea" id="RHEA-COMP:20101"/>
        <dbReference type="ChEBI" id="CHEBI:15377"/>
        <dbReference type="ChEBI" id="CHEBI:43474"/>
        <dbReference type="ChEBI" id="CHEBI:46858"/>
        <dbReference type="ChEBI" id="CHEBI:61978"/>
        <dbReference type="EC" id="3.1.3.48"/>
    </reaction>
    <physiologicalReaction direction="left-to-right" evidence="21">
        <dbReference type="Rhea" id="RHEA:10685"/>
    </physiologicalReaction>
</comment>
<comment type="catalytic activity">
    <reaction evidence="15">
        <text>1D-myo-inositol 1,3,4,5-tetrakisphosphate + H2O = 1D-myo-inositol 1,4,5-trisphosphate + phosphate</text>
        <dbReference type="Rhea" id="RHEA:77155"/>
        <dbReference type="ChEBI" id="CHEBI:15377"/>
        <dbReference type="ChEBI" id="CHEBI:43474"/>
        <dbReference type="ChEBI" id="CHEBI:57895"/>
        <dbReference type="ChEBI" id="CHEBI:203600"/>
    </reaction>
    <physiologicalReaction direction="left-to-right" evidence="15">
        <dbReference type="Rhea" id="RHEA:77156"/>
    </physiologicalReaction>
</comment>
<comment type="catalytic activity">
    <reaction evidence="17">
        <text>1D-myo-inositol 1,3,4,5,6-pentakisphosphate + H2O = 1D-myo-inositol 1,4,5,6-tetrakisphosphate + phosphate</text>
        <dbReference type="Rhea" id="RHEA:77143"/>
        <dbReference type="ChEBI" id="CHEBI:15377"/>
        <dbReference type="ChEBI" id="CHEBI:43474"/>
        <dbReference type="ChEBI" id="CHEBI:57627"/>
        <dbReference type="ChEBI" id="CHEBI:57733"/>
    </reaction>
    <physiologicalReaction direction="left-to-right" evidence="17">
        <dbReference type="Rhea" id="RHEA:77144"/>
    </physiologicalReaction>
</comment>
<dbReference type="GO" id="GO:0050793">
    <property type="term" value="P:regulation of developmental process"/>
    <property type="evidence" value="ECO:0007669"/>
    <property type="project" value="UniProtKB-ARBA"/>
</dbReference>
<name>A0A2G8K979_STIJA</name>
<dbReference type="GO" id="GO:0004725">
    <property type="term" value="F:protein tyrosine phosphatase activity"/>
    <property type="evidence" value="ECO:0007669"/>
    <property type="project" value="UniProtKB-EC"/>
</dbReference>
<dbReference type="STRING" id="307972.A0A2G8K979"/>
<dbReference type="PANTHER" id="PTHR12305:SF81">
    <property type="entry name" value="PHOSPHATIDYLINOSITOL 3,4,5-TRISPHOSPHATE 3-PHOSPHATASE AND DUAL-SPECIFICITY PROTEIN PHOSPHATASE PTEN"/>
    <property type="match status" value="1"/>
</dbReference>
<evidence type="ECO:0000256" key="7">
    <source>
        <dbReference type="ARBA" id="ARBA00022490"/>
    </source>
</evidence>
<dbReference type="Proteomes" id="UP000230750">
    <property type="component" value="Unassembled WGS sequence"/>
</dbReference>
<accession>A0A2G8K979</accession>
<evidence type="ECO:0000313" key="27">
    <source>
        <dbReference type="Proteomes" id="UP000230750"/>
    </source>
</evidence>
<evidence type="ECO:0000259" key="24">
    <source>
        <dbReference type="PROSITE" id="PS51181"/>
    </source>
</evidence>
<evidence type="ECO:0000256" key="8">
    <source>
        <dbReference type="ARBA" id="ARBA00022801"/>
    </source>
</evidence>